<sequence>MSTEKYQLPHDIGMGGVPIGNEFRVTTDEQAAETLHAAWQAGIRYFDVAPHYGLGLAERRYGQFLHRQPRDSFILSSKVGRLLKAGREHRDQQLMPYSPSPNIEVYDYSRDATMRSIEDTLQRTGLDSIDIIYVHDLSPDNEDALPKPWLELWPEAVEGCFATLCELRDQGVIKAWGMGVNSPEPIMKCMEDSDPDLHLMASQYSLIEHDYPVETVFPKAREKGNSFVIGSSLNAGFLAGVHRYHYGASSGVISKDHMEKRKKLAEVGFDHGVSLLDAALQFAKAPDVAQAVVVGMGRPDEAINDATAMDTPIPAAFWDDLRREMLIHPDAATPD</sequence>
<dbReference type="RefSeq" id="WP_066772063.1">
    <property type="nucleotide sequence ID" value="NZ_BMIP01000008.1"/>
</dbReference>
<dbReference type="Pfam" id="PF00248">
    <property type="entry name" value="Aldo_ket_red"/>
    <property type="match status" value="1"/>
</dbReference>
<dbReference type="Proteomes" id="UP000612349">
    <property type="component" value="Unassembled WGS sequence"/>
</dbReference>
<dbReference type="InterPro" id="IPR036812">
    <property type="entry name" value="NAD(P)_OxRdtase_dom_sf"/>
</dbReference>
<dbReference type="PANTHER" id="PTHR42686">
    <property type="entry name" value="GH17980P-RELATED"/>
    <property type="match status" value="1"/>
</dbReference>
<organism evidence="2 3">
    <name type="scientific">Croceicoccus mobilis</name>
    <dbReference type="NCBI Taxonomy" id="1703339"/>
    <lineage>
        <taxon>Bacteria</taxon>
        <taxon>Pseudomonadati</taxon>
        <taxon>Pseudomonadota</taxon>
        <taxon>Alphaproteobacteria</taxon>
        <taxon>Sphingomonadales</taxon>
        <taxon>Erythrobacteraceae</taxon>
        <taxon>Croceicoccus</taxon>
    </lineage>
</organism>
<dbReference type="GO" id="GO:0016491">
    <property type="term" value="F:oxidoreductase activity"/>
    <property type="evidence" value="ECO:0007669"/>
    <property type="project" value="InterPro"/>
</dbReference>
<dbReference type="EMBL" id="BMIP01000008">
    <property type="protein sequence ID" value="GGD79535.1"/>
    <property type="molecule type" value="Genomic_DNA"/>
</dbReference>
<dbReference type="CDD" id="cd19152">
    <property type="entry name" value="AKR_AKR15A"/>
    <property type="match status" value="1"/>
</dbReference>
<reference evidence="2" key="2">
    <citation type="submission" date="2020-09" db="EMBL/GenBank/DDBJ databases">
        <authorList>
            <person name="Sun Q."/>
            <person name="Zhou Y."/>
        </authorList>
    </citation>
    <scope>NUCLEOTIDE SEQUENCE</scope>
    <source>
        <strain evidence="2">CGMCC 1.15360</strain>
    </source>
</reference>
<proteinExistence type="predicted"/>
<keyword evidence="3" id="KW-1185">Reference proteome</keyword>
<dbReference type="GO" id="GO:0005829">
    <property type="term" value="C:cytosol"/>
    <property type="evidence" value="ECO:0007669"/>
    <property type="project" value="TreeGrafter"/>
</dbReference>
<evidence type="ECO:0000313" key="2">
    <source>
        <dbReference type="EMBL" id="GGD79535.1"/>
    </source>
</evidence>
<dbReference type="InterPro" id="IPR023210">
    <property type="entry name" value="NADP_OxRdtase_dom"/>
</dbReference>
<name>A0A917DXY9_9SPHN</name>
<evidence type="ECO:0000259" key="1">
    <source>
        <dbReference type="Pfam" id="PF00248"/>
    </source>
</evidence>
<protein>
    <submittedName>
        <fullName evidence="2">L-fucose dehydrogenase</fullName>
    </submittedName>
</protein>
<dbReference type="SUPFAM" id="SSF51430">
    <property type="entry name" value="NAD(P)-linked oxidoreductase"/>
    <property type="match status" value="1"/>
</dbReference>
<reference evidence="2" key="1">
    <citation type="journal article" date="2014" name="Int. J. Syst. Evol. Microbiol.">
        <title>Complete genome sequence of Corynebacterium casei LMG S-19264T (=DSM 44701T), isolated from a smear-ripened cheese.</title>
        <authorList>
            <consortium name="US DOE Joint Genome Institute (JGI-PGF)"/>
            <person name="Walter F."/>
            <person name="Albersmeier A."/>
            <person name="Kalinowski J."/>
            <person name="Ruckert C."/>
        </authorList>
    </citation>
    <scope>NUCLEOTIDE SEQUENCE</scope>
    <source>
        <strain evidence="2">CGMCC 1.15360</strain>
    </source>
</reference>
<gene>
    <name evidence="2" type="ORF">GCM10010990_31800</name>
</gene>
<accession>A0A917DXY9</accession>
<dbReference type="PANTHER" id="PTHR42686:SF1">
    <property type="entry name" value="GH17980P-RELATED"/>
    <property type="match status" value="1"/>
</dbReference>
<comment type="caution">
    <text evidence="2">The sequence shown here is derived from an EMBL/GenBank/DDBJ whole genome shotgun (WGS) entry which is preliminary data.</text>
</comment>
<feature type="domain" description="NADP-dependent oxidoreductase" evidence="1">
    <location>
        <begin position="12"/>
        <end position="321"/>
    </location>
</feature>
<dbReference type="InterPro" id="IPR020471">
    <property type="entry name" value="AKR"/>
</dbReference>
<dbReference type="AlphaFoldDB" id="A0A917DXY9"/>
<dbReference type="Gene3D" id="3.20.20.100">
    <property type="entry name" value="NADP-dependent oxidoreductase domain"/>
    <property type="match status" value="1"/>
</dbReference>
<evidence type="ECO:0000313" key="3">
    <source>
        <dbReference type="Proteomes" id="UP000612349"/>
    </source>
</evidence>